<dbReference type="GeneTree" id="ENSGT00940000157835"/>
<dbReference type="VEuPathDB" id="HostDB:ENSCPOG00000014150"/>
<keyword evidence="4" id="KW-1185">Reference proteome</keyword>
<dbReference type="KEGG" id="cpoc:100720562"/>
<dbReference type="GeneID" id="100720562"/>
<dbReference type="OrthoDB" id="276323at2759"/>
<evidence type="ECO:0000256" key="2">
    <source>
        <dbReference type="SAM" id="MobiDB-lite"/>
    </source>
</evidence>
<gene>
    <name evidence="3" type="primary">TCP11L2</name>
</gene>
<dbReference type="InParanoid" id="H0VQD5"/>
<dbReference type="Bgee" id="ENSCPOG00000014150">
    <property type="expression patterns" value="Expressed in heart and 12 other cell types or tissues"/>
</dbReference>
<dbReference type="Pfam" id="PF05794">
    <property type="entry name" value="Tcp11"/>
    <property type="match status" value="1"/>
</dbReference>
<feature type="region of interest" description="Disordered" evidence="2">
    <location>
        <begin position="1"/>
        <end position="34"/>
    </location>
</feature>
<evidence type="ECO:0000313" key="3">
    <source>
        <dbReference type="Ensembl" id="ENSCPOP00000012748.2"/>
    </source>
</evidence>
<evidence type="ECO:0000256" key="1">
    <source>
        <dbReference type="ARBA" id="ARBA00010954"/>
    </source>
</evidence>
<reference evidence="4" key="1">
    <citation type="journal article" date="2011" name="Nature">
        <title>A high-resolution map of human evolutionary constraint using 29 mammals.</title>
        <authorList>
            <person name="Lindblad-Toh K."/>
            <person name="Garber M."/>
            <person name="Zuk O."/>
            <person name="Lin M.F."/>
            <person name="Parker B.J."/>
            <person name="Washietl S."/>
            <person name="Kheradpour P."/>
            <person name="Ernst J."/>
            <person name="Jordan G."/>
            <person name="Mauceli E."/>
            <person name="Ward L.D."/>
            <person name="Lowe C.B."/>
            <person name="Holloway A.K."/>
            <person name="Clamp M."/>
            <person name="Gnerre S."/>
            <person name="Alfoldi J."/>
            <person name="Beal K."/>
            <person name="Chang J."/>
            <person name="Clawson H."/>
            <person name="Cuff J."/>
            <person name="Di Palma F."/>
            <person name="Fitzgerald S."/>
            <person name="Flicek P."/>
            <person name="Guttman M."/>
            <person name="Hubisz M.J."/>
            <person name="Jaffe D.B."/>
            <person name="Jungreis I."/>
            <person name="Kent W.J."/>
            <person name="Kostka D."/>
            <person name="Lara M."/>
            <person name="Martins A.L."/>
            <person name="Massingham T."/>
            <person name="Moltke I."/>
            <person name="Raney B.J."/>
            <person name="Rasmussen M.D."/>
            <person name="Robinson J."/>
            <person name="Stark A."/>
            <person name="Vilella A.J."/>
            <person name="Wen J."/>
            <person name="Xie X."/>
            <person name="Zody M.C."/>
            <person name="Baldwin J."/>
            <person name="Bloom T."/>
            <person name="Chin C.W."/>
            <person name="Heiman D."/>
            <person name="Nicol R."/>
            <person name="Nusbaum C."/>
            <person name="Young S."/>
            <person name="Wilkinson J."/>
            <person name="Worley K.C."/>
            <person name="Kovar C.L."/>
            <person name="Muzny D.M."/>
            <person name="Gibbs R.A."/>
            <person name="Cree A."/>
            <person name="Dihn H.H."/>
            <person name="Fowler G."/>
            <person name="Jhangiani S."/>
            <person name="Joshi V."/>
            <person name="Lee S."/>
            <person name="Lewis L.R."/>
            <person name="Nazareth L.V."/>
            <person name="Okwuonu G."/>
            <person name="Santibanez J."/>
            <person name="Warren W.C."/>
            <person name="Mardis E.R."/>
            <person name="Weinstock G.M."/>
            <person name="Wilson R.K."/>
            <person name="Delehaunty K."/>
            <person name="Dooling D."/>
            <person name="Fronik C."/>
            <person name="Fulton L."/>
            <person name="Fulton B."/>
            <person name="Graves T."/>
            <person name="Minx P."/>
            <person name="Sodergren E."/>
            <person name="Birney E."/>
            <person name="Margulies E.H."/>
            <person name="Herrero J."/>
            <person name="Green E.D."/>
            <person name="Haussler D."/>
            <person name="Siepel A."/>
            <person name="Goldman N."/>
            <person name="Pollard K.S."/>
            <person name="Pedersen J.S."/>
            <person name="Lander E.S."/>
            <person name="Kellis M."/>
        </authorList>
    </citation>
    <scope>NUCLEOTIDE SEQUENCE [LARGE SCALE GENOMIC DNA]</scope>
    <source>
        <strain evidence="4">2N</strain>
    </source>
</reference>
<dbReference type="Proteomes" id="UP000005447">
    <property type="component" value="Unassembled WGS sequence"/>
</dbReference>
<organism evidence="3 4">
    <name type="scientific">Cavia porcellus</name>
    <name type="common">Guinea pig</name>
    <dbReference type="NCBI Taxonomy" id="10141"/>
    <lineage>
        <taxon>Eukaryota</taxon>
        <taxon>Metazoa</taxon>
        <taxon>Chordata</taxon>
        <taxon>Craniata</taxon>
        <taxon>Vertebrata</taxon>
        <taxon>Euteleostomi</taxon>
        <taxon>Mammalia</taxon>
        <taxon>Eutheria</taxon>
        <taxon>Euarchontoglires</taxon>
        <taxon>Glires</taxon>
        <taxon>Rodentia</taxon>
        <taxon>Hystricomorpha</taxon>
        <taxon>Caviidae</taxon>
        <taxon>Cavia</taxon>
    </lineage>
</organism>
<feature type="compositionally biased region" description="Basic and acidic residues" evidence="2">
    <location>
        <begin position="1"/>
        <end position="10"/>
    </location>
</feature>
<protein>
    <submittedName>
        <fullName evidence="3">T-complex 11 like 2</fullName>
    </submittedName>
</protein>
<dbReference type="AlphaFoldDB" id="H0VQD5"/>
<dbReference type="RefSeq" id="XP_063111585.1">
    <property type="nucleotide sequence ID" value="XM_063255515.1"/>
</dbReference>
<reference evidence="3" key="3">
    <citation type="submission" date="2025-09" db="UniProtKB">
        <authorList>
            <consortium name="Ensembl"/>
        </authorList>
    </citation>
    <scope>IDENTIFICATION</scope>
    <source>
        <strain evidence="3">2N</strain>
    </source>
</reference>
<dbReference type="STRING" id="10141.ENSCPOP00000012748"/>
<dbReference type="HOGENOM" id="CLU_026469_0_0_1"/>
<evidence type="ECO:0000313" key="4">
    <source>
        <dbReference type="Proteomes" id="UP000005447"/>
    </source>
</evidence>
<dbReference type="InterPro" id="IPR008862">
    <property type="entry name" value="Tcp11"/>
</dbReference>
<dbReference type="FunCoup" id="H0VQD5">
    <property type="interactions" value="161"/>
</dbReference>
<dbReference type="EMBL" id="AAKN02055442">
    <property type="status" value="NOT_ANNOTATED_CDS"/>
    <property type="molecule type" value="Genomic_DNA"/>
</dbReference>
<dbReference type="PANTHER" id="PTHR12832:SF17">
    <property type="entry name" value="T-COMPLEX PROTEIN 11-LIKE PROTEIN 2"/>
    <property type="match status" value="1"/>
</dbReference>
<proteinExistence type="inferred from homology"/>
<dbReference type="GO" id="GO:0007165">
    <property type="term" value="P:signal transduction"/>
    <property type="evidence" value="ECO:0007669"/>
    <property type="project" value="TreeGrafter"/>
</dbReference>
<accession>H0VQD5</accession>
<dbReference type="PANTHER" id="PTHR12832">
    <property type="entry name" value="TESTIS-SPECIFIC PROTEIN PBS13 T-COMPLEX 11"/>
    <property type="match status" value="1"/>
</dbReference>
<dbReference type="OMA" id="YVINTMG"/>
<dbReference type="Ensembl" id="ENSCPOT00000014292.3">
    <property type="protein sequence ID" value="ENSCPOP00000012748.2"/>
    <property type="gene ID" value="ENSCPOG00000014150.4"/>
</dbReference>
<reference evidence="3" key="2">
    <citation type="submission" date="2025-08" db="UniProtKB">
        <authorList>
            <consortium name="Ensembl"/>
        </authorList>
    </citation>
    <scope>IDENTIFICATION</scope>
    <source>
        <strain evidence="3">2N</strain>
    </source>
</reference>
<comment type="similarity">
    <text evidence="1">Belongs to the TCP11 family.</text>
</comment>
<sequence length="514" mass="57262">MPLHSDKQLAAEDQPSDLDSPLCSESRASLSDFECSRRSFASDSSSKSSSPASTSPPRVVTFDDVMATARNFSNMALAHEIAVNENFRLKQEALPEHSLARRVKSIVHQAFWDVLESELKAEPPEYEHAVRLFEEIREILLSFLTPGGNRLRTQICEVLDVDLIRQQAEHGAVDVQGLAAYVIGVMGKLCAPVRDDDIRELKATGDVVEVLRQIFHVLDLMIMDMANFTIQSLRPHLQRQLVDYERTKFQEILEETPNALDQTTEWIRESMQEELLSPTPGAEQSSKPSLSPRLVLNSSYLRLLDWDFPKRDLPETLVTDGARLRELAEKLRRLKTLACLSLITSGTLGAVAESLPGLERRLHRVTAALLEGMHRETFNLQEALHSVGLQTCVEVNKALAERGFPALGAEVQANLVGQCSSLKDENNPVRSLVDKRVQVYMKSLLGLPSPPKSLPPIPRGLDVIREELEALGTQYLNIVNLNMQVYGPFYASILRKLLFGEEASRGADASLPAN</sequence>
<name>H0VQD5_CAVPO</name>
<dbReference type="RefSeq" id="XP_063111587.1">
    <property type="nucleotide sequence ID" value="XM_063255517.1"/>
</dbReference>
<dbReference type="CTD" id="255394"/>
<dbReference type="RefSeq" id="XP_004999878.1">
    <property type="nucleotide sequence ID" value="XM_004999821.4"/>
</dbReference>
<dbReference type="eggNOG" id="KOG1981">
    <property type="taxonomic scope" value="Eukaryota"/>
</dbReference>